<evidence type="ECO:0000256" key="1">
    <source>
        <dbReference type="SAM" id="MobiDB-lite"/>
    </source>
</evidence>
<accession>A0A177AR89</accession>
<reference evidence="2 3" key="1">
    <citation type="submission" date="2016-04" db="EMBL/GenBank/DDBJ databases">
        <title>The genome of Intoshia linei affirms orthonectids as highly simplified spiralians.</title>
        <authorList>
            <person name="Mikhailov K.V."/>
            <person name="Slusarev G.S."/>
            <person name="Nikitin M.A."/>
            <person name="Logacheva M.D."/>
            <person name="Penin A."/>
            <person name="Aleoshin V."/>
            <person name="Panchin Y.V."/>
        </authorList>
    </citation>
    <scope>NUCLEOTIDE SEQUENCE [LARGE SCALE GENOMIC DNA]</scope>
    <source>
        <strain evidence="2">Intl2013</strain>
        <tissue evidence="2">Whole animal</tissue>
    </source>
</reference>
<sequence length="39" mass="4539">MNQSIDINMTNTTEHCSNCAKKTKNNDEVKKKEKKIIEE</sequence>
<dbReference type="EMBL" id="LWCA01001790">
    <property type="protein sequence ID" value="OAF64495.1"/>
    <property type="molecule type" value="Genomic_DNA"/>
</dbReference>
<proteinExistence type="predicted"/>
<feature type="non-terminal residue" evidence="2">
    <location>
        <position position="39"/>
    </location>
</feature>
<feature type="region of interest" description="Disordered" evidence="1">
    <location>
        <begin position="17"/>
        <end position="39"/>
    </location>
</feature>
<evidence type="ECO:0000313" key="3">
    <source>
        <dbReference type="Proteomes" id="UP000078046"/>
    </source>
</evidence>
<dbReference type="Proteomes" id="UP000078046">
    <property type="component" value="Unassembled WGS sequence"/>
</dbReference>
<keyword evidence="3" id="KW-1185">Reference proteome</keyword>
<feature type="compositionally biased region" description="Basic and acidic residues" evidence="1">
    <location>
        <begin position="24"/>
        <end position="39"/>
    </location>
</feature>
<organism evidence="2 3">
    <name type="scientific">Intoshia linei</name>
    <dbReference type="NCBI Taxonomy" id="1819745"/>
    <lineage>
        <taxon>Eukaryota</taxon>
        <taxon>Metazoa</taxon>
        <taxon>Spiralia</taxon>
        <taxon>Lophotrochozoa</taxon>
        <taxon>Mesozoa</taxon>
        <taxon>Orthonectida</taxon>
        <taxon>Rhopaluridae</taxon>
        <taxon>Intoshia</taxon>
    </lineage>
</organism>
<protein>
    <submittedName>
        <fullName evidence="2">Uncharacterized protein</fullName>
    </submittedName>
</protein>
<gene>
    <name evidence="2" type="ORF">A3Q56_07794</name>
</gene>
<evidence type="ECO:0000313" key="2">
    <source>
        <dbReference type="EMBL" id="OAF64495.1"/>
    </source>
</evidence>
<dbReference type="AlphaFoldDB" id="A0A177AR89"/>
<name>A0A177AR89_9BILA</name>
<comment type="caution">
    <text evidence="2">The sequence shown here is derived from an EMBL/GenBank/DDBJ whole genome shotgun (WGS) entry which is preliminary data.</text>
</comment>